<dbReference type="AlphaFoldDB" id="A0A6A5SX36"/>
<dbReference type="Proteomes" id="UP000800038">
    <property type="component" value="Unassembled WGS sequence"/>
</dbReference>
<reference evidence="2" key="1">
    <citation type="journal article" date="2020" name="Stud. Mycol.">
        <title>101 Dothideomycetes genomes: a test case for predicting lifestyles and emergence of pathogens.</title>
        <authorList>
            <person name="Haridas S."/>
            <person name="Albert R."/>
            <person name="Binder M."/>
            <person name="Bloem J."/>
            <person name="Labutti K."/>
            <person name="Salamov A."/>
            <person name="Andreopoulos B."/>
            <person name="Baker S."/>
            <person name="Barry K."/>
            <person name="Bills G."/>
            <person name="Bluhm B."/>
            <person name="Cannon C."/>
            <person name="Castanera R."/>
            <person name="Culley D."/>
            <person name="Daum C."/>
            <person name="Ezra D."/>
            <person name="Gonzalez J."/>
            <person name="Henrissat B."/>
            <person name="Kuo A."/>
            <person name="Liang C."/>
            <person name="Lipzen A."/>
            <person name="Lutzoni F."/>
            <person name="Magnuson J."/>
            <person name="Mondo S."/>
            <person name="Nolan M."/>
            <person name="Ohm R."/>
            <person name="Pangilinan J."/>
            <person name="Park H.-J."/>
            <person name="Ramirez L."/>
            <person name="Alfaro M."/>
            <person name="Sun H."/>
            <person name="Tritt A."/>
            <person name="Yoshinaga Y."/>
            <person name="Zwiers L.-H."/>
            <person name="Turgeon B."/>
            <person name="Goodwin S."/>
            <person name="Spatafora J."/>
            <person name="Crous P."/>
            <person name="Grigoriev I."/>
        </authorList>
    </citation>
    <scope>NUCLEOTIDE SEQUENCE</scope>
    <source>
        <strain evidence="2">CBS 161.51</strain>
    </source>
</reference>
<feature type="region of interest" description="Disordered" evidence="1">
    <location>
        <begin position="90"/>
        <end position="109"/>
    </location>
</feature>
<accession>A0A6A5SX36</accession>
<sequence length="200" mass="22260">MEPTHYAGAPGINSQVADNTVSWCCSRGRLFTIWITLCGFDLLYCRRKVEETSKSSKNRPIASVSGVGYGSGGRYGRGGFGYADGFGSMGRNRVEPDDPRETKAEKSEKRTDNYDRVFLSFLAVLCPSPGNDQNDMAPLSRFDVQPPKAVTSMLVNSKVMKKVAELLRNDSLDHARQRKDLYMALINFLKRVSVHPVSKQ</sequence>
<evidence type="ECO:0000313" key="3">
    <source>
        <dbReference type="Proteomes" id="UP000800038"/>
    </source>
</evidence>
<dbReference type="OrthoDB" id="47801at2759"/>
<evidence type="ECO:0000256" key="1">
    <source>
        <dbReference type="SAM" id="MobiDB-lite"/>
    </source>
</evidence>
<evidence type="ECO:0000313" key="2">
    <source>
        <dbReference type="EMBL" id="KAF1941577.1"/>
    </source>
</evidence>
<gene>
    <name evidence="2" type="ORF">EJ02DRAFT_512365</name>
</gene>
<feature type="compositionally biased region" description="Basic and acidic residues" evidence="1">
    <location>
        <begin position="92"/>
        <end position="109"/>
    </location>
</feature>
<name>A0A6A5SX36_9PLEO</name>
<protein>
    <submittedName>
        <fullName evidence="2">Uncharacterized protein</fullName>
    </submittedName>
</protein>
<keyword evidence="3" id="KW-1185">Reference proteome</keyword>
<organism evidence="2 3">
    <name type="scientific">Clathrospora elynae</name>
    <dbReference type="NCBI Taxonomy" id="706981"/>
    <lineage>
        <taxon>Eukaryota</taxon>
        <taxon>Fungi</taxon>
        <taxon>Dikarya</taxon>
        <taxon>Ascomycota</taxon>
        <taxon>Pezizomycotina</taxon>
        <taxon>Dothideomycetes</taxon>
        <taxon>Pleosporomycetidae</taxon>
        <taxon>Pleosporales</taxon>
        <taxon>Diademaceae</taxon>
        <taxon>Clathrospora</taxon>
    </lineage>
</organism>
<dbReference type="EMBL" id="ML976046">
    <property type="protein sequence ID" value="KAF1941577.1"/>
    <property type="molecule type" value="Genomic_DNA"/>
</dbReference>
<proteinExistence type="predicted"/>